<evidence type="ECO:0000256" key="2">
    <source>
        <dbReference type="ARBA" id="ARBA00022448"/>
    </source>
</evidence>
<organism evidence="10 11">
    <name type="scientific">Rhodovarius crocodyli</name>
    <dbReference type="NCBI Taxonomy" id="1979269"/>
    <lineage>
        <taxon>Bacteria</taxon>
        <taxon>Pseudomonadati</taxon>
        <taxon>Pseudomonadota</taxon>
        <taxon>Alphaproteobacteria</taxon>
        <taxon>Acetobacterales</taxon>
        <taxon>Roseomonadaceae</taxon>
        <taxon>Rhodovarius</taxon>
    </lineage>
</organism>
<comment type="similarity">
    <text evidence="8">Belongs to the binding-protein-dependent transport system permease family.</text>
</comment>
<keyword evidence="11" id="KW-1185">Reference proteome</keyword>
<sequence>MRGRLSTSGAVLVYGFGALILLFILAPLLVVISLSVSQAPFATFPPRGFTFDWFGRVIADEEFRHAFMVSVVLAVAATAASFALGLPAAYALNRWKVPGAAAMEAILLSPQIFPILITGLALLQFMASRGLRDAEMNLFIGHVLITLPYLVRTITASLKLVDRTLEEAARTLGAPPWRVFWLVTVPQIIPGIAAGCLFSFMISFDDFPISLWLADAQTVPLPIFLHSSMSRVFDPSIAAMSTLMILTGALAVIGLEKLVGLRRAMGI</sequence>
<dbReference type="SUPFAM" id="SSF161098">
    <property type="entry name" value="MetI-like"/>
    <property type="match status" value="1"/>
</dbReference>
<evidence type="ECO:0000256" key="5">
    <source>
        <dbReference type="ARBA" id="ARBA00022692"/>
    </source>
</evidence>
<evidence type="ECO:0000256" key="7">
    <source>
        <dbReference type="ARBA" id="ARBA00023136"/>
    </source>
</evidence>
<dbReference type="InterPro" id="IPR000515">
    <property type="entry name" value="MetI-like"/>
</dbReference>
<keyword evidence="4" id="KW-0997">Cell inner membrane</keyword>
<gene>
    <name evidence="10" type="ORF">EOD42_14510</name>
</gene>
<feature type="transmembrane region" description="Helical" evidence="8">
    <location>
        <begin position="66"/>
        <end position="93"/>
    </location>
</feature>
<keyword evidence="2 8" id="KW-0813">Transport</keyword>
<reference evidence="10 11" key="1">
    <citation type="submission" date="2019-01" db="EMBL/GenBank/DDBJ databases">
        <authorList>
            <person name="Chen W.-M."/>
        </authorList>
    </citation>
    <scope>NUCLEOTIDE SEQUENCE [LARGE SCALE GENOMIC DNA]</scope>
    <source>
        <strain evidence="10 11">CCP-6</strain>
    </source>
</reference>
<evidence type="ECO:0000256" key="1">
    <source>
        <dbReference type="ARBA" id="ARBA00004429"/>
    </source>
</evidence>
<dbReference type="GO" id="GO:0005886">
    <property type="term" value="C:plasma membrane"/>
    <property type="evidence" value="ECO:0007669"/>
    <property type="project" value="UniProtKB-SubCell"/>
</dbReference>
<feature type="transmembrane region" description="Helical" evidence="8">
    <location>
        <begin position="139"/>
        <end position="158"/>
    </location>
</feature>
<evidence type="ECO:0000256" key="8">
    <source>
        <dbReference type="RuleBase" id="RU363032"/>
    </source>
</evidence>
<proteinExistence type="inferred from homology"/>
<dbReference type="OrthoDB" id="9815533at2"/>
<protein>
    <submittedName>
        <fullName evidence="10">ABC transporter permease</fullName>
    </submittedName>
</protein>
<dbReference type="AlphaFoldDB" id="A0A437MF85"/>
<dbReference type="CDD" id="cd06261">
    <property type="entry name" value="TM_PBP2"/>
    <property type="match status" value="1"/>
</dbReference>
<evidence type="ECO:0000256" key="6">
    <source>
        <dbReference type="ARBA" id="ARBA00022989"/>
    </source>
</evidence>
<feature type="domain" description="ABC transmembrane type-1" evidence="9">
    <location>
        <begin position="67"/>
        <end position="254"/>
    </location>
</feature>
<dbReference type="GO" id="GO:0055085">
    <property type="term" value="P:transmembrane transport"/>
    <property type="evidence" value="ECO:0007669"/>
    <property type="project" value="InterPro"/>
</dbReference>
<feature type="transmembrane region" description="Helical" evidence="8">
    <location>
        <begin position="12"/>
        <end position="36"/>
    </location>
</feature>
<accession>A0A437MF85</accession>
<dbReference type="InterPro" id="IPR035906">
    <property type="entry name" value="MetI-like_sf"/>
</dbReference>
<dbReference type="Pfam" id="PF00528">
    <property type="entry name" value="BPD_transp_1"/>
    <property type="match status" value="1"/>
</dbReference>
<dbReference type="Gene3D" id="1.10.3720.10">
    <property type="entry name" value="MetI-like"/>
    <property type="match status" value="1"/>
</dbReference>
<dbReference type="RefSeq" id="WP_127788251.1">
    <property type="nucleotide sequence ID" value="NZ_SACL01000004.1"/>
</dbReference>
<dbReference type="PROSITE" id="PS50928">
    <property type="entry name" value="ABC_TM1"/>
    <property type="match status" value="1"/>
</dbReference>
<keyword evidence="5 8" id="KW-0812">Transmembrane</keyword>
<keyword evidence="6 8" id="KW-1133">Transmembrane helix</keyword>
<evidence type="ECO:0000313" key="10">
    <source>
        <dbReference type="EMBL" id="RVT96318.1"/>
    </source>
</evidence>
<evidence type="ECO:0000313" key="11">
    <source>
        <dbReference type="Proteomes" id="UP000282957"/>
    </source>
</evidence>
<comment type="caution">
    <text evidence="10">The sequence shown here is derived from an EMBL/GenBank/DDBJ whole genome shotgun (WGS) entry which is preliminary data.</text>
</comment>
<dbReference type="PANTHER" id="PTHR43357">
    <property type="entry name" value="INNER MEMBRANE ABC TRANSPORTER PERMEASE PROTEIN YDCV"/>
    <property type="match status" value="1"/>
</dbReference>
<dbReference type="EMBL" id="SACL01000004">
    <property type="protein sequence ID" value="RVT96318.1"/>
    <property type="molecule type" value="Genomic_DNA"/>
</dbReference>
<evidence type="ECO:0000256" key="3">
    <source>
        <dbReference type="ARBA" id="ARBA00022475"/>
    </source>
</evidence>
<keyword evidence="3" id="KW-1003">Cell membrane</keyword>
<feature type="transmembrane region" description="Helical" evidence="8">
    <location>
        <begin position="105"/>
        <end position="127"/>
    </location>
</feature>
<keyword evidence="7 8" id="KW-0472">Membrane</keyword>
<comment type="subcellular location">
    <subcellularLocation>
        <location evidence="1">Cell inner membrane</location>
        <topology evidence="1">Multi-pass membrane protein</topology>
    </subcellularLocation>
    <subcellularLocation>
        <location evidence="8">Cell membrane</location>
        <topology evidence="8">Multi-pass membrane protein</topology>
    </subcellularLocation>
</comment>
<name>A0A437MF85_9PROT</name>
<feature type="transmembrane region" description="Helical" evidence="8">
    <location>
        <begin position="237"/>
        <end position="255"/>
    </location>
</feature>
<dbReference type="Proteomes" id="UP000282957">
    <property type="component" value="Unassembled WGS sequence"/>
</dbReference>
<feature type="transmembrane region" description="Helical" evidence="8">
    <location>
        <begin position="179"/>
        <end position="202"/>
    </location>
</feature>
<evidence type="ECO:0000259" key="9">
    <source>
        <dbReference type="PROSITE" id="PS50928"/>
    </source>
</evidence>
<evidence type="ECO:0000256" key="4">
    <source>
        <dbReference type="ARBA" id="ARBA00022519"/>
    </source>
</evidence>
<dbReference type="PANTHER" id="PTHR43357:SF4">
    <property type="entry name" value="INNER MEMBRANE ABC TRANSPORTER PERMEASE PROTEIN YDCV"/>
    <property type="match status" value="1"/>
</dbReference>